<evidence type="ECO:0000256" key="3">
    <source>
        <dbReference type="ARBA" id="ARBA00022840"/>
    </source>
</evidence>
<keyword evidence="4" id="KW-0809">Transit peptide</keyword>
<evidence type="ECO:0000313" key="10">
    <source>
        <dbReference type="Proteomes" id="UP001431209"/>
    </source>
</evidence>
<keyword evidence="3 8" id="KW-0067">ATP-binding</keyword>
<dbReference type="AlphaFoldDB" id="A0AAW2Z1W5"/>
<gene>
    <name evidence="9" type="ORF">AKO1_011174</name>
</gene>
<keyword evidence="2 8" id="KW-0547">Nucleotide-binding</keyword>
<name>A0AAW2Z1W5_9EUKA</name>
<dbReference type="InterPro" id="IPR027410">
    <property type="entry name" value="TCP-1-like_intermed_sf"/>
</dbReference>
<dbReference type="InterPro" id="IPR027409">
    <property type="entry name" value="GroEL-like_apical_dom_sf"/>
</dbReference>
<keyword evidence="6 8" id="KW-0143">Chaperone</keyword>
<accession>A0AAW2Z1W5</accession>
<dbReference type="Pfam" id="PF00118">
    <property type="entry name" value="Cpn60_TCP1"/>
    <property type="match status" value="2"/>
</dbReference>
<keyword evidence="10" id="KW-1185">Reference proteome</keyword>
<dbReference type="InterPro" id="IPR002423">
    <property type="entry name" value="Cpn60/GroEL/TCP-1"/>
</dbReference>
<dbReference type="Gene3D" id="3.50.7.10">
    <property type="entry name" value="GroEL"/>
    <property type="match status" value="1"/>
</dbReference>
<evidence type="ECO:0000256" key="4">
    <source>
        <dbReference type="ARBA" id="ARBA00022946"/>
    </source>
</evidence>
<dbReference type="SUPFAM" id="SSF48592">
    <property type="entry name" value="GroEL equatorial domain-like"/>
    <property type="match status" value="1"/>
</dbReference>
<evidence type="ECO:0000256" key="1">
    <source>
        <dbReference type="ARBA" id="ARBA00008020"/>
    </source>
</evidence>
<dbReference type="PANTHER" id="PTHR11353">
    <property type="entry name" value="CHAPERONIN"/>
    <property type="match status" value="1"/>
</dbReference>
<organism evidence="9 10">
    <name type="scientific">Acrasis kona</name>
    <dbReference type="NCBI Taxonomy" id="1008807"/>
    <lineage>
        <taxon>Eukaryota</taxon>
        <taxon>Discoba</taxon>
        <taxon>Heterolobosea</taxon>
        <taxon>Tetramitia</taxon>
        <taxon>Eutetramitia</taxon>
        <taxon>Acrasidae</taxon>
        <taxon>Acrasis</taxon>
    </lineage>
</organism>
<evidence type="ECO:0000256" key="2">
    <source>
        <dbReference type="ARBA" id="ARBA00022741"/>
    </source>
</evidence>
<dbReference type="InterPro" id="IPR027413">
    <property type="entry name" value="GROEL-like_equatorial_sf"/>
</dbReference>
<dbReference type="InterPro" id="IPR017998">
    <property type="entry name" value="Chaperone_TCP-1"/>
</dbReference>
<comment type="similarity">
    <text evidence="1 8">Belongs to the TCP-1 chaperonin family.</text>
</comment>
<dbReference type="EMBL" id="JAOPGA020000890">
    <property type="protein sequence ID" value="KAL0482766.1"/>
    <property type="molecule type" value="Genomic_DNA"/>
</dbReference>
<comment type="function">
    <text evidence="7">Implicated in mitochondrial protein import and macromolecular assembly. May facilitate the correct folding of imported proteins. May also prevent misfolding and promote the refolding and proper assembly of unfolded polypeptides generated under stress conditions in the mitochondrial matrix.</text>
</comment>
<evidence type="ECO:0000256" key="7">
    <source>
        <dbReference type="ARBA" id="ARBA00025467"/>
    </source>
</evidence>
<evidence type="ECO:0000256" key="6">
    <source>
        <dbReference type="ARBA" id="ARBA00023186"/>
    </source>
</evidence>
<dbReference type="PRINTS" id="PR00304">
    <property type="entry name" value="TCOMPLEXTCP1"/>
</dbReference>
<dbReference type="Gene3D" id="3.30.260.10">
    <property type="entry name" value="TCP-1-like chaperonin intermediate domain"/>
    <property type="match status" value="1"/>
</dbReference>
<proteinExistence type="inferred from homology"/>
<protein>
    <submittedName>
        <fullName evidence="9">Thermosome subunit</fullName>
    </submittedName>
</protein>
<dbReference type="GO" id="GO:0005524">
    <property type="term" value="F:ATP binding"/>
    <property type="evidence" value="ECO:0007669"/>
    <property type="project" value="UniProtKB-KW"/>
</dbReference>
<dbReference type="GO" id="GO:0140662">
    <property type="term" value="F:ATP-dependent protein folding chaperone"/>
    <property type="evidence" value="ECO:0007669"/>
    <property type="project" value="InterPro"/>
</dbReference>
<dbReference type="Proteomes" id="UP001431209">
    <property type="component" value="Unassembled WGS sequence"/>
</dbReference>
<evidence type="ECO:0000256" key="5">
    <source>
        <dbReference type="ARBA" id="ARBA00023016"/>
    </source>
</evidence>
<dbReference type="Gene3D" id="1.10.560.10">
    <property type="entry name" value="GroEL-like equatorial domain"/>
    <property type="match status" value="1"/>
</dbReference>
<evidence type="ECO:0000256" key="8">
    <source>
        <dbReference type="RuleBase" id="RU004187"/>
    </source>
</evidence>
<reference evidence="9 10" key="1">
    <citation type="submission" date="2024-03" db="EMBL/GenBank/DDBJ databases">
        <title>The Acrasis kona genome and developmental transcriptomes reveal deep origins of eukaryotic multicellular pathways.</title>
        <authorList>
            <person name="Sheikh S."/>
            <person name="Fu C.-J."/>
            <person name="Brown M.W."/>
            <person name="Baldauf S.L."/>
        </authorList>
    </citation>
    <scope>NUCLEOTIDE SEQUENCE [LARGE SCALE GENOMIC DNA]</scope>
    <source>
        <strain evidence="9 10">ATCC MYA-3509</strain>
    </source>
</reference>
<sequence>MFVVTRCELLFDLLRGSYGPLGCHKLMRDQYGRVETMIQGYHMLKRLEIQDPCARLLTHIATSQHQKCGDGTKTVVLLTIELLRIAQHVLMKKRFISIDCIMSGFEAAQFICQEHLKRSYQEIRGCASNLDVRRAIANAQAEWICSDDAEDFVNVILDSCGCKCTFIPVISKSQKTLLHHGIIIKPTSPKITFGRRSKQEHTNILLLDPNEDSTSLQEYCDHYTNSSESTLVLTTIDYDSIKVHTLGHIIFYQVTKQDIQLASNYFDVHIDKTTRKPIEKFDLTKINMKSHFIDDEHFVLLSTIFDKNKNECTLLLAATSMALVNQLEGLVLCVHSLLLDGNLTPGGGATEIMLHNELYRRAREMRAEKRSKEDSITATVLEAFGDALLVKPRTLLTSMQTEMSAEHTLERMKRISMECNGKVGININIDDKDLICSDVVQRGIVDSLEVVQTVIKLATTGVSMIMRVNECIYVE</sequence>
<keyword evidence="5" id="KW-0346">Stress response</keyword>
<comment type="caution">
    <text evidence="9">The sequence shown here is derived from an EMBL/GenBank/DDBJ whole genome shotgun (WGS) entry which is preliminary data.</text>
</comment>
<evidence type="ECO:0000313" key="9">
    <source>
        <dbReference type="EMBL" id="KAL0482766.1"/>
    </source>
</evidence>